<protein>
    <submittedName>
        <fullName evidence="1">Uncharacterized protein</fullName>
    </submittedName>
</protein>
<evidence type="ECO:0000313" key="2">
    <source>
        <dbReference type="Proteomes" id="UP000309061"/>
    </source>
</evidence>
<dbReference type="InterPro" id="IPR015919">
    <property type="entry name" value="Cadherin-like_sf"/>
</dbReference>
<organism evidence="1 2">
    <name type="scientific">Methylocystis heyeri</name>
    <dbReference type="NCBI Taxonomy" id="391905"/>
    <lineage>
        <taxon>Bacteria</taxon>
        <taxon>Pseudomonadati</taxon>
        <taxon>Pseudomonadota</taxon>
        <taxon>Alphaproteobacteria</taxon>
        <taxon>Hyphomicrobiales</taxon>
        <taxon>Methylocystaceae</taxon>
        <taxon>Methylocystis</taxon>
    </lineage>
</organism>
<evidence type="ECO:0000313" key="1">
    <source>
        <dbReference type="EMBL" id="QGM46654.1"/>
    </source>
</evidence>
<dbReference type="OrthoDB" id="6001060at2"/>
<dbReference type="EMBL" id="CP046052">
    <property type="protein sequence ID" value="QGM46654.1"/>
    <property type="molecule type" value="Genomic_DNA"/>
</dbReference>
<reference evidence="1 2" key="1">
    <citation type="submission" date="2019-11" db="EMBL/GenBank/DDBJ databases">
        <title>The genome sequence of Methylocystis heyeri.</title>
        <authorList>
            <person name="Oshkin I.Y."/>
            <person name="Miroshnikov K."/>
            <person name="Dedysh S.N."/>
        </authorList>
    </citation>
    <scope>NUCLEOTIDE SEQUENCE [LARGE SCALE GENOMIC DNA]</scope>
    <source>
        <strain evidence="1 2">H2</strain>
    </source>
</reference>
<accession>A0A6B8KDY4</accession>
<dbReference type="Gene3D" id="4.10.410.40">
    <property type="match status" value="1"/>
</dbReference>
<dbReference type="RefSeq" id="WP_136496878.1">
    <property type="nucleotide sequence ID" value="NZ_CP046052.1"/>
</dbReference>
<dbReference type="AlphaFoldDB" id="A0A6B8KDY4"/>
<sequence>MTITATAKAKFYVGSPSNTISLLSDFQADTYTEIKEIEDLGNWGPEAKEIAVRHIDDAYVRRLAGTVDGGVITLAASFDALDPGQAFLRANIGSKFSFKSTLNDAPNANGTPTTFFFRGVILGAQTKFGKADDVTMTEFKIGVDGEIFEVLADYSITVTPAAGALPAATHATPYSETITATGGDGAVTYALAAGSSLPGGLTLNPATGVISGTPSAAGNFTFSIVANFSGGAGGTQTTAYTLAVS</sequence>
<dbReference type="Pfam" id="PF05345">
    <property type="entry name" value="He_PIG"/>
    <property type="match status" value="1"/>
</dbReference>
<dbReference type="GO" id="GO:0016020">
    <property type="term" value="C:membrane"/>
    <property type="evidence" value="ECO:0007669"/>
    <property type="project" value="InterPro"/>
</dbReference>
<keyword evidence="2" id="KW-1185">Reference proteome</keyword>
<name>A0A6B8KDY4_9HYPH</name>
<dbReference type="Proteomes" id="UP000309061">
    <property type="component" value="Chromosome"/>
</dbReference>
<proteinExistence type="predicted"/>
<dbReference type="Gene3D" id="2.60.40.10">
    <property type="entry name" value="Immunoglobulins"/>
    <property type="match status" value="1"/>
</dbReference>
<dbReference type="GO" id="GO:0005509">
    <property type="term" value="F:calcium ion binding"/>
    <property type="evidence" value="ECO:0007669"/>
    <property type="project" value="InterPro"/>
</dbReference>
<gene>
    <name evidence="1" type="ORF">H2LOC_013660</name>
</gene>
<dbReference type="SUPFAM" id="SSF49313">
    <property type="entry name" value="Cadherin-like"/>
    <property type="match status" value="1"/>
</dbReference>
<dbReference type="InterPro" id="IPR013783">
    <property type="entry name" value="Ig-like_fold"/>
</dbReference>
<dbReference type="KEGG" id="mhey:H2LOC_013660"/>